<evidence type="ECO:0000256" key="1">
    <source>
        <dbReference type="ARBA" id="ARBA00022574"/>
    </source>
</evidence>
<sequence length="1169" mass="130828">MESEMLQSPLLGLGEEDEADLTDWNLPLAFMKKRHCEKIEGSKSLAQSWRMKDRMKTVSVALVLCLNVGVDPPDVVKTTPCARLECWIDPLSMGPQKALETIGANLQKQYENWQPRARYKQSLDPTVDEVKKLCTSLRRNAKEERVLFHYNGHGVPRPTVNGEVWVFNKNYTQYIPLSIYDLQTWMGSPSIFVYDCSNAGLIVKSFKQFALQREQELEVAAINPNHPLAQMPLPPSMKNCIQLAACEATELLPMIPDLPADLFTSCLTTPIKIALRWFCMQKCVSLVPGVTLDLIEKIPGRLNDRRTPLGELNWIFTAITDTIAWNVLPRDLFQKLFRQDLLVASLFRNFLLAERIMRSYNCTPVSSPRLPPTYMHAMWQAWDLAVDICLSQLPTIIEEGTAFRHSPFFAEQLTAFQVWLTMGVENRNPPEQLPIVLQVLLSQVHRLRALDLLGRFLDLGPWAVSLALSVGIFPYVLKLLQSSARELRPLLVFIWAKILAVDSELVVALSHLVVQYESNFCTVALQFIEEEKNYPLPSPATTEGGSLTPVRDSPCTPRLRSVSSYGNIRAVATARSLNKSLQNLSLTEESGGAVAFSPGNLSTSSSASSTLGSPENEEHILSFETIDKMRRASSYSSLNSLIGVSFNSVYTQIWRVLLHLAADPYPEVSDLAMKVLNSIAYKVRAGRSLPRCSFRLRDRYSRGEPQACPGPHHECSVCFSPNARGSPPASSTSSSSLTSDVAKQPVSRDLPSGRSGTTAPGGAQYTPHSHQFPRTRKMFDKGPDQTADDADDAAGHKSFVSAAVADRIPEEHDLESQIRKEREWRFLRNSRVRRQAQQVIQKGITRLDDQIFLNRNPGVPSVVKFHPFTPCIAVADKDSICFWDWEKGEKLDYFHNGNPRYTRVTAMEYLNGQDCSLLLTATDDGAIRVWKNFADLEKNPEMVTAWQGLSDMLPTTRGAGMVVDWEQETGLLMSSGDVRIVRIWDTDREMKVQDIPTGADSCVTSLSCDSHRSLIVAGLGDGSIRVYDRRMALSECRVMTYREHTAWVVKASLQKRPDGHIVSVSVNGDVRIFDPRMPESVNVLQIVKGLTALDIHPQADLIACGSVNQFTAIYNGNGELINNIKYYDGFMGQRVGAISCLAFHPHWPHLAVGSNDYYISVYSVEKRVR</sequence>
<dbReference type="GO" id="GO:0005737">
    <property type="term" value="C:cytoplasm"/>
    <property type="evidence" value="ECO:0007669"/>
    <property type="project" value="TreeGrafter"/>
</dbReference>
<keyword evidence="1" id="KW-0853">WD repeat</keyword>
<dbReference type="SUPFAM" id="SSF48371">
    <property type="entry name" value="ARM repeat"/>
    <property type="match status" value="1"/>
</dbReference>
<dbReference type="SUPFAM" id="SSF50978">
    <property type="entry name" value="WD40 repeat-like"/>
    <property type="match status" value="1"/>
</dbReference>
<feature type="compositionally biased region" description="Low complexity" evidence="3">
    <location>
        <begin position="726"/>
        <end position="739"/>
    </location>
</feature>
<dbReference type="Proteomes" id="UP000233020">
    <property type="component" value="Unplaced"/>
</dbReference>
<dbReference type="Pfam" id="PF14538">
    <property type="entry name" value="Raptor_N"/>
    <property type="match status" value="1"/>
</dbReference>
<proteinExistence type="predicted"/>
<dbReference type="Pfam" id="PF00400">
    <property type="entry name" value="WD40"/>
    <property type="match status" value="1"/>
</dbReference>
<reference evidence="5" key="1">
    <citation type="submission" date="2025-08" db="UniProtKB">
        <authorList>
            <consortium name="Ensembl"/>
        </authorList>
    </citation>
    <scope>IDENTIFICATION</scope>
</reference>
<dbReference type="GO" id="GO:0030307">
    <property type="term" value="P:positive regulation of cell growth"/>
    <property type="evidence" value="ECO:0007669"/>
    <property type="project" value="TreeGrafter"/>
</dbReference>
<dbReference type="GO" id="GO:0009267">
    <property type="term" value="P:cellular response to starvation"/>
    <property type="evidence" value="ECO:0007669"/>
    <property type="project" value="TreeGrafter"/>
</dbReference>
<evidence type="ECO:0000313" key="6">
    <source>
        <dbReference type="Proteomes" id="UP000233020"/>
    </source>
</evidence>
<dbReference type="SMART" id="SM01302">
    <property type="entry name" value="Raptor_N"/>
    <property type="match status" value="1"/>
</dbReference>
<protein>
    <submittedName>
        <fullName evidence="5">Regulatory associated protein of MTOR complex 1</fullName>
    </submittedName>
</protein>
<dbReference type="InterPro" id="IPR029347">
    <property type="entry name" value="Raptor_N"/>
</dbReference>
<dbReference type="PRINTS" id="PR01547">
    <property type="entry name" value="YEAST176DUF"/>
</dbReference>
<dbReference type="AlphaFoldDB" id="A0A2K5DRF9"/>
<dbReference type="GO" id="GO:0030674">
    <property type="term" value="F:protein-macromolecule adaptor activity"/>
    <property type="evidence" value="ECO:0007669"/>
    <property type="project" value="TreeGrafter"/>
</dbReference>
<dbReference type="InterPro" id="IPR004083">
    <property type="entry name" value="Raptor"/>
</dbReference>
<dbReference type="InterPro" id="IPR036322">
    <property type="entry name" value="WD40_repeat_dom_sf"/>
</dbReference>
<evidence type="ECO:0000313" key="5">
    <source>
        <dbReference type="Ensembl" id="ENSANAP00000023546.1"/>
    </source>
</evidence>
<dbReference type="PANTHER" id="PTHR12848">
    <property type="entry name" value="REGULATORY-ASSOCIATED PROTEIN OF MTOR"/>
    <property type="match status" value="1"/>
</dbReference>
<dbReference type="InterPro" id="IPR015943">
    <property type="entry name" value="WD40/YVTN_repeat-like_dom_sf"/>
</dbReference>
<dbReference type="PANTHER" id="PTHR12848:SF16">
    <property type="entry name" value="REGULATORY-ASSOCIATED PROTEIN OF MTOR"/>
    <property type="match status" value="1"/>
</dbReference>
<evidence type="ECO:0000256" key="2">
    <source>
        <dbReference type="ARBA" id="ARBA00022737"/>
    </source>
</evidence>
<dbReference type="FunFam" id="2.130.10.10:FF:000137">
    <property type="entry name" value="Regulatory-associated protein of mTOR isoform 1"/>
    <property type="match status" value="1"/>
</dbReference>
<organism evidence="5 6">
    <name type="scientific">Aotus nancymaae</name>
    <name type="common">Ma's night monkey</name>
    <dbReference type="NCBI Taxonomy" id="37293"/>
    <lineage>
        <taxon>Eukaryota</taxon>
        <taxon>Metazoa</taxon>
        <taxon>Chordata</taxon>
        <taxon>Craniata</taxon>
        <taxon>Vertebrata</taxon>
        <taxon>Euteleostomi</taxon>
        <taxon>Mammalia</taxon>
        <taxon>Eutheria</taxon>
        <taxon>Euarchontoglires</taxon>
        <taxon>Primates</taxon>
        <taxon>Haplorrhini</taxon>
        <taxon>Platyrrhini</taxon>
        <taxon>Aotidae</taxon>
        <taxon>Aotus</taxon>
    </lineage>
</organism>
<name>A0A2K5DRF9_AOTNA</name>
<gene>
    <name evidence="5" type="primary">RPTOR</name>
</gene>
<dbReference type="FunFam" id="2.130.10.10:FF:000072">
    <property type="entry name" value="Regulatory-associated protein of MTOR, complex 1"/>
    <property type="match status" value="1"/>
</dbReference>
<keyword evidence="6" id="KW-1185">Reference proteome</keyword>
<keyword evidence="2" id="KW-0677">Repeat</keyword>
<evidence type="ECO:0000259" key="4">
    <source>
        <dbReference type="SMART" id="SM01302"/>
    </source>
</evidence>
<dbReference type="GO" id="GO:0071230">
    <property type="term" value="P:cellular response to amino acid stimulus"/>
    <property type="evidence" value="ECO:0007669"/>
    <property type="project" value="TreeGrafter"/>
</dbReference>
<dbReference type="GO" id="GO:0010506">
    <property type="term" value="P:regulation of autophagy"/>
    <property type="evidence" value="ECO:0007669"/>
    <property type="project" value="TreeGrafter"/>
</dbReference>
<feature type="region of interest" description="Disordered" evidence="3">
    <location>
        <begin position="723"/>
        <end position="793"/>
    </location>
</feature>
<dbReference type="InterPro" id="IPR016024">
    <property type="entry name" value="ARM-type_fold"/>
</dbReference>
<dbReference type="Ensembl" id="ENSANAT00000041456.1">
    <property type="protein sequence ID" value="ENSANAP00000023546.1"/>
    <property type="gene ID" value="ENSANAG00000029459.1"/>
</dbReference>
<dbReference type="GeneTree" id="ENSGT00640000091541"/>
<evidence type="ECO:0000256" key="3">
    <source>
        <dbReference type="SAM" id="MobiDB-lite"/>
    </source>
</evidence>
<accession>A0A2K5DRF9</accession>
<dbReference type="Gene3D" id="2.130.10.10">
    <property type="entry name" value="YVTN repeat-like/Quinoprotein amine dehydrogenase"/>
    <property type="match status" value="2"/>
</dbReference>
<reference evidence="5" key="2">
    <citation type="submission" date="2025-09" db="UniProtKB">
        <authorList>
            <consortium name="Ensembl"/>
        </authorList>
    </citation>
    <scope>IDENTIFICATION</scope>
</reference>
<dbReference type="GO" id="GO:0031931">
    <property type="term" value="C:TORC1 complex"/>
    <property type="evidence" value="ECO:0007669"/>
    <property type="project" value="InterPro"/>
</dbReference>
<dbReference type="SMART" id="SM00320">
    <property type="entry name" value="WD40"/>
    <property type="match status" value="7"/>
</dbReference>
<dbReference type="GO" id="GO:0038202">
    <property type="term" value="P:TORC1 signaling"/>
    <property type="evidence" value="ECO:0007669"/>
    <property type="project" value="TreeGrafter"/>
</dbReference>
<feature type="domain" description="Raptor N-terminal CASPase-like" evidence="4">
    <location>
        <begin position="54"/>
        <end position="207"/>
    </location>
</feature>
<dbReference type="InterPro" id="IPR001680">
    <property type="entry name" value="WD40_rpt"/>
</dbReference>